<dbReference type="InterPro" id="IPR050397">
    <property type="entry name" value="Env_Response_Regulators"/>
</dbReference>
<dbReference type="AlphaFoldDB" id="A0A4Y8UG45"/>
<dbReference type="InterPro" id="IPR000595">
    <property type="entry name" value="cNMP-bd_dom"/>
</dbReference>
<reference evidence="5 6" key="1">
    <citation type="submission" date="2019-03" db="EMBL/GenBank/DDBJ databases">
        <title>Draft genome of Gammaproteobacteria bacterium LSUCC0057, a member of the SAR92 clade.</title>
        <authorList>
            <person name="Lanclos V.C."/>
            <person name="Doiron C."/>
            <person name="Henson M.W."/>
            <person name="Thrash J.C."/>
        </authorList>
    </citation>
    <scope>NUCLEOTIDE SEQUENCE [LARGE SCALE GENOMIC DNA]</scope>
    <source>
        <strain evidence="5 6">LSUCC0057</strain>
    </source>
</reference>
<keyword evidence="2" id="KW-0238">DNA-binding</keyword>
<dbReference type="InterPro" id="IPR012318">
    <property type="entry name" value="HTH_CRP"/>
</dbReference>
<dbReference type="InterPro" id="IPR014710">
    <property type="entry name" value="RmlC-like_jellyroll"/>
</dbReference>
<dbReference type="PANTHER" id="PTHR24567:SF26">
    <property type="entry name" value="REGULATORY PROTEIN YEIL"/>
    <property type="match status" value="1"/>
</dbReference>
<dbReference type="CDD" id="cd00038">
    <property type="entry name" value="CAP_ED"/>
    <property type="match status" value="1"/>
</dbReference>
<evidence type="ECO:0000259" key="4">
    <source>
        <dbReference type="PROSITE" id="PS50042"/>
    </source>
</evidence>
<dbReference type="PANTHER" id="PTHR24567">
    <property type="entry name" value="CRP FAMILY TRANSCRIPTIONAL REGULATORY PROTEIN"/>
    <property type="match status" value="1"/>
</dbReference>
<proteinExistence type="predicted"/>
<gene>
    <name evidence="5" type="ORF">E3W66_07740</name>
</gene>
<keyword evidence="3" id="KW-0804">Transcription</keyword>
<evidence type="ECO:0000256" key="1">
    <source>
        <dbReference type="ARBA" id="ARBA00023015"/>
    </source>
</evidence>
<feature type="domain" description="Cyclic nucleotide-binding" evidence="4">
    <location>
        <begin position="19"/>
        <end position="122"/>
    </location>
</feature>
<dbReference type="Gene3D" id="1.10.10.10">
    <property type="entry name" value="Winged helix-like DNA-binding domain superfamily/Winged helix DNA-binding domain"/>
    <property type="match status" value="1"/>
</dbReference>
<keyword evidence="6" id="KW-1185">Reference proteome</keyword>
<protein>
    <submittedName>
        <fullName evidence="5">Crp/Fnr family transcriptional regulator</fullName>
    </submittedName>
</protein>
<name>A0A4Y8UG45_9GAMM</name>
<organism evidence="5 6">
    <name type="scientific">Gammaproteobacteria bacterium LSUCC0057</name>
    <dbReference type="NCBI Taxonomy" id="2559237"/>
    <lineage>
        <taxon>Bacteria</taxon>
        <taxon>Pseudomonadati</taxon>
        <taxon>Pseudomonadota</taxon>
        <taxon>Gammaproteobacteria</taxon>
        <taxon>Cellvibrionales</taxon>
        <taxon>Porticoccaceae</taxon>
        <taxon>SAR92 clade</taxon>
    </lineage>
</organism>
<dbReference type="PROSITE" id="PS50042">
    <property type="entry name" value="CNMP_BINDING_3"/>
    <property type="match status" value="1"/>
</dbReference>
<dbReference type="GO" id="GO:0003677">
    <property type="term" value="F:DNA binding"/>
    <property type="evidence" value="ECO:0007669"/>
    <property type="project" value="UniProtKB-KW"/>
</dbReference>
<evidence type="ECO:0000313" key="5">
    <source>
        <dbReference type="EMBL" id="TFH67378.1"/>
    </source>
</evidence>
<dbReference type="SUPFAM" id="SSF46785">
    <property type="entry name" value="Winged helix' DNA-binding domain"/>
    <property type="match status" value="1"/>
</dbReference>
<dbReference type="EMBL" id="SPIA01000003">
    <property type="protein sequence ID" value="TFH67378.1"/>
    <property type="molecule type" value="Genomic_DNA"/>
</dbReference>
<dbReference type="InterPro" id="IPR018490">
    <property type="entry name" value="cNMP-bd_dom_sf"/>
</dbReference>
<comment type="caution">
    <text evidence="5">The sequence shown here is derived from an EMBL/GenBank/DDBJ whole genome shotgun (WGS) entry which is preliminary data.</text>
</comment>
<evidence type="ECO:0000256" key="2">
    <source>
        <dbReference type="ARBA" id="ARBA00023125"/>
    </source>
</evidence>
<sequence>MVKTLSTQGLEPFLSGIAVVQQLSSEQQRELLRCSQLLSFSQRSILQRSGTPHHHLYIVVAGQLEMCTVSPGGDELVVAVFGPGAMSSWVALFHRQAASRELVATAESRVLACPAATVKQLLEHQPELYPLVLEMEGLRFRTALNRQQLSLQPERSKRIAGLLLMFAEISGDVTATPRVRLTAERLAKVAQCSRQMLYLSIKALQQRGWIEQQYGQILIHNRDALQSFIDS</sequence>
<keyword evidence="1" id="KW-0805">Transcription regulation</keyword>
<dbReference type="OrthoDB" id="6881322at2"/>
<dbReference type="Gene3D" id="2.60.120.10">
    <property type="entry name" value="Jelly Rolls"/>
    <property type="match status" value="1"/>
</dbReference>
<dbReference type="InterPro" id="IPR036390">
    <property type="entry name" value="WH_DNA-bd_sf"/>
</dbReference>
<dbReference type="GO" id="GO:0003700">
    <property type="term" value="F:DNA-binding transcription factor activity"/>
    <property type="evidence" value="ECO:0007669"/>
    <property type="project" value="TreeGrafter"/>
</dbReference>
<dbReference type="Pfam" id="PF13545">
    <property type="entry name" value="HTH_Crp_2"/>
    <property type="match status" value="1"/>
</dbReference>
<dbReference type="Proteomes" id="UP000298133">
    <property type="component" value="Unassembled WGS sequence"/>
</dbReference>
<evidence type="ECO:0000313" key="6">
    <source>
        <dbReference type="Proteomes" id="UP000298133"/>
    </source>
</evidence>
<accession>A0A4Y8UG45</accession>
<dbReference type="SUPFAM" id="SSF51206">
    <property type="entry name" value="cAMP-binding domain-like"/>
    <property type="match status" value="1"/>
</dbReference>
<dbReference type="GO" id="GO:0005829">
    <property type="term" value="C:cytosol"/>
    <property type="evidence" value="ECO:0007669"/>
    <property type="project" value="TreeGrafter"/>
</dbReference>
<dbReference type="SMART" id="SM00100">
    <property type="entry name" value="cNMP"/>
    <property type="match status" value="1"/>
</dbReference>
<evidence type="ECO:0000256" key="3">
    <source>
        <dbReference type="ARBA" id="ARBA00023163"/>
    </source>
</evidence>
<dbReference type="Pfam" id="PF00027">
    <property type="entry name" value="cNMP_binding"/>
    <property type="match status" value="1"/>
</dbReference>
<dbReference type="InterPro" id="IPR036388">
    <property type="entry name" value="WH-like_DNA-bd_sf"/>
</dbReference>